<proteinExistence type="predicted"/>
<evidence type="ECO:0000313" key="1">
    <source>
        <dbReference type="EnsemblMetazoa" id="ADIR005288-PA"/>
    </source>
</evidence>
<reference evidence="2" key="1">
    <citation type="submission" date="2013-03" db="EMBL/GenBank/DDBJ databases">
        <title>The Genome Sequence of Anopheles dirus WRAIR2.</title>
        <authorList>
            <consortium name="The Broad Institute Genomics Platform"/>
            <person name="Neafsey D.E."/>
            <person name="Walton C."/>
            <person name="Walker B."/>
            <person name="Young S.K."/>
            <person name="Zeng Q."/>
            <person name="Gargeya S."/>
            <person name="Fitzgerald M."/>
            <person name="Haas B."/>
            <person name="Abouelleil A."/>
            <person name="Allen A.W."/>
            <person name="Alvarado L."/>
            <person name="Arachchi H.M."/>
            <person name="Berlin A.M."/>
            <person name="Chapman S.B."/>
            <person name="Gainer-Dewar J."/>
            <person name="Goldberg J."/>
            <person name="Griggs A."/>
            <person name="Gujja S."/>
            <person name="Hansen M."/>
            <person name="Howarth C."/>
            <person name="Imamovic A."/>
            <person name="Ireland A."/>
            <person name="Larimer J."/>
            <person name="McCowan C."/>
            <person name="Murphy C."/>
            <person name="Pearson M."/>
            <person name="Poon T.W."/>
            <person name="Priest M."/>
            <person name="Roberts A."/>
            <person name="Saif S."/>
            <person name="Shea T."/>
            <person name="Sisk P."/>
            <person name="Sykes S."/>
            <person name="Wortman J."/>
            <person name="Nusbaum C."/>
            <person name="Birren B."/>
        </authorList>
    </citation>
    <scope>NUCLEOTIDE SEQUENCE [LARGE SCALE GENOMIC DNA]</scope>
    <source>
        <strain evidence="2">WRAIR2</strain>
    </source>
</reference>
<dbReference type="STRING" id="7168.A0A182NCC4"/>
<sequence length="80" mass="8747">MVILGNMSRSLVNLMLPILRKKFNAPHLPKDANVIPEVDTFSLQVSIDGLPLFKSSAVQLLPILIKVEKLSHASVMLVGV</sequence>
<evidence type="ECO:0000313" key="2">
    <source>
        <dbReference type="Proteomes" id="UP000075884"/>
    </source>
</evidence>
<accession>A0A182NCC4</accession>
<dbReference type="AlphaFoldDB" id="A0A182NCC4"/>
<dbReference type="EnsemblMetazoa" id="ADIR005288-RA">
    <property type="protein sequence ID" value="ADIR005288-PA"/>
    <property type="gene ID" value="ADIR005288"/>
</dbReference>
<name>A0A182NCC4_9DIPT</name>
<protein>
    <submittedName>
        <fullName evidence="1">Uncharacterized protein</fullName>
    </submittedName>
</protein>
<reference evidence="1" key="2">
    <citation type="submission" date="2020-05" db="UniProtKB">
        <authorList>
            <consortium name="EnsemblMetazoa"/>
        </authorList>
    </citation>
    <scope>IDENTIFICATION</scope>
    <source>
        <strain evidence="1">WRAIR2</strain>
    </source>
</reference>
<dbReference type="Proteomes" id="UP000075884">
    <property type="component" value="Unassembled WGS sequence"/>
</dbReference>
<organism evidence="1 2">
    <name type="scientific">Anopheles dirus</name>
    <dbReference type="NCBI Taxonomy" id="7168"/>
    <lineage>
        <taxon>Eukaryota</taxon>
        <taxon>Metazoa</taxon>
        <taxon>Ecdysozoa</taxon>
        <taxon>Arthropoda</taxon>
        <taxon>Hexapoda</taxon>
        <taxon>Insecta</taxon>
        <taxon>Pterygota</taxon>
        <taxon>Neoptera</taxon>
        <taxon>Endopterygota</taxon>
        <taxon>Diptera</taxon>
        <taxon>Nematocera</taxon>
        <taxon>Culicoidea</taxon>
        <taxon>Culicidae</taxon>
        <taxon>Anophelinae</taxon>
        <taxon>Anopheles</taxon>
    </lineage>
</organism>
<keyword evidence="2" id="KW-1185">Reference proteome</keyword>
<dbReference type="VEuPathDB" id="VectorBase:ADIR005288"/>